<accession>A0ABY6YJY0</accession>
<keyword evidence="3" id="KW-1185">Reference proteome</keyword>
<evidence type="ECO:0000313" key="2">
    <source>
        <dbReference type="EMBL" id="WAE72620.1"/>
    </source>
</evidence>
<evidence type="ECO:0000256" key="1">
    <source>
        <dbReference type="SAM" id="MobiDB-lite"/>
    </source>
</evidence>
<feature type="region of interest" description="Disordered" evidence="1">
    <location>
        <begin position="106"/>
        <end position="133"/>
    </location>
</feature>
<feature type="compositionally biased region" description="Polar residues" evidence="1">
    <location>
        <begin position="106"/>
        <end position="120"/>
    </location>
</feature>
<dbReference type="Proteomes" id="UP001156498">
    <property type="component" value="Chromosome"/>
</dbReference>
<proteinExistence type="predicted"/>
<evidence type="ECO:0000313" key="3">
    <source>
        <dbReference type="Proteomes" id="UP001156498"/>
    </source>
</evidence>
<dbReference type="RefSeq" id="WP_267946420.1">
    <property type="nucleotide sequence ID" value="NZ_CP113264.1"/>
</dbReference>
<sequence length="133" mass="14231">MTHDEAYTRVEEHIAAAVAVFPEAPELEALGGDIANPCDDTVDGGESGRASVGRTYWLRGLPAEDNEASVERLHEYWTANGYQVTDDGRPEDLAVFVENEEDSFRMSVQSSAQGSLSIGASSPCVWPEGAPGS</sequence>
<organism evidence="2 3">
    <name type="scientific">Streptomonospora nanhaiensis</name>
    <dbReference type="NCBI Taxonomy" id="1323731"/>
    <lineage>
        <taxon>Bacteria</taxon>
        <taxon>Bacillati</taxon>
        <taxon>Actinomycetota</taxon>
        <taxon>Actinomycetes</taxon>
        <taxon>Streptosporangiales</taxon>
        <taxon>Nocardiopsidaceae</taxon>
        <taxon>Streptomonospora</taxon>
    </lineage>
</organism>
<gene>
    <name evidence="2" type="ORF">OUQ99_26060</name>
</gene>
<reference evidence="2 3" key="1">
    <citation type="journal article" date="2013" name="Int. J. Syst. Evol. Microbiol.">
        <title>Description of Streptomonospora sediminis sp. nov. and Streptomonospora nanhaiensis sp. nov., and reclassification of Nocardiopsis arabia Hozzein &amp; Goodfellow 2008 as Streptomonospora arabica comb. nov. and emended description of the genus Streptomonospora.</title>
        <authorList>
            <person name="Zhang D.F."/>
            <person name="Pan H.Q."/>
            <person name="He J."/>
            <person name="Zhang X.M."/>
            <person name="Zhang Y.G."/>
            <person name="Klenk H.P."/>
            <person name="Hu J.C."/>
            <person name="Li W.J."/>
        </authorList>
    </citation>
    <scope>NUCLEOTIDE SEQUENCE [LARGE SCALE GENOMIC DNA]</scope>
    <source>
        <strain evidence="2 3">12A09</strain>
    </source>
</reference>
<dbReference type="EMBL" id="CP113264">
    <property type="protein sequence ID" value="WAE72620.1"/>
    <property type="molecule type" value="Genomic_DNA"/>
</dbReference>
<name>A0ABY6YJY0_9ACTN</name>
<protein>
    <submittedName>
        <fullName evidence="2">Uncharacterized protein</fullName>
    </submittedName>
</protein>